<sequence>MDVRQITPEFAVAPQITLEDVAEAARMGFRTLIDNRPDEEAGDALDSAAMAAAAAEHGLAFHYLPYYPGAMTPELVAEFEAALAAVETPVLAWCRSGTRSSHLWAMSQAGTRPLDEIVSLAAEAGYDHTGLVPLLRMHAERR</sequence>
<reference evidence="3" key="1">
    <citation type="submission" date="2019-01" db="EMBL/GenBank/DDBJ databases">
        <title>Sinorhodobacter populi sp. nov. isolated from the symptomatic bark tissue of Populus euramericana canker.</title>
        <authorList>
            <person name="Li Y."/>
        </authorList>
    </citation>
    <scope>NUCLEOTIDE SEQUENCE [LARGE SCALE GENOMIC DNA]</scope>
    <source>
        <strain evidence="3">CGMCC 1.12963</strain>
    </source>
</reference>
<evidence type="ECO:0000313" key="2">
    <source>
        <dbReference type="EMBL" id="RWR49280.1"/>
    </source>
</evidence>
<gene>
    <name evidence="2" type="ORF">EOW66_17280</name>
</gene>
<dbReference type="CDD" id="cd14503">
    <property type="entry name" value="PTP-bact"/>
    <property type="match status" value="1"/>
</dbReference>
<dbReference type="SUPFAM" id="SSF52799">
    <property type="entry name" value="(Phosphotyrosine protein) phosphatases II"/>
    <property type="match status" value="1"/>
</dbReference>
<dbReference type="Pfam" id="PF04273">
    <property type="entry name" value="BLH_phosphatase"/>
    <property type="match status" value="1"/>
</dbReference>
<evidence type="ECO:0000313" key="3">
    <source>
        <dbReference type="Proteomes" id="UP000288071"/>
    </source>
</evidence>
<protein>
    <submittedName>
        <fullName evidence="2">TIGR01244 family phosphatase</fullName>
    </submittedName>
</protein>
<accession>A0A3S3LK21</accession>
<proteinExistence type="predicted"/>
<dbReference type="NCBIfam" id="TIGR01244">
    <property type="entry name" value="TIGR01244 family sulfur transferase"/>
    <property type="match status" value="1"/>
</dbReference>
<dbReference type="Gene3D" id="3.90.190.10">
    <property type="entry name" value="Protein tyrosine phosphatase superfamily"/>
    <property type="match status" value="1"/>
</dbReference>
<reference evidence="2 3" key="2">
    <citation type="submission" date="2019-01" db="EMBL/GenBank/DDBJ databases">
        <title>Sinorhodobacter populi sp. nov. isolated from the symptomatic bark tissue of Populus euramericana canker.</title>
        <authorList>
            <person name="Xu G."/>
        </authorList>
    </citation>
    <scope>NUCLEOTIDE SEQUENCE [LARGE SCALE GENOMIC DNA]</scope>
    <source>
        <strain evidence="2 3">CGMCC 1.12963</strain>
    </source>
</reference>
<comment type="caution">
    <text evidence="2">The sequence shown here is derived from an EMBL/GenBank/DDBJ whole genome shotgun (WGS) entry which is preliminary data.</text>
</comment>
<dbReference type="EMBL" id="SAVA01000012">
    <property type="protein sequence ID" value="RWR49280.1"/>
    <property type="molecule type" value="Genomic_DNA"/>
</dbReference>
<feature type="domain" description="Beta-lactamase hydrolase-like protein phosphatase-like" evidence="1">
    <location>
        <begin position="2"/>
        <end position="110"/>
    </location>
</feature>
<organism evidence="2 3">
    <name type="scientific">Paenirhodobacter huangdaonensis</name>
    <dbReference type="NCBI Taxonomy" id="2501515"/>
    <lineage>
        <taxon>Bacteria</taxon>
        <taxon>Pseudomonadati</taxon>
        <taxon>Pseudomonadota</taxon>
        <taxon>Alphaproteobacteria</taxon>
        <taxon>Rhodobacterales</taxon>
        <taxon>Rhodobacter group</taxon>
        <taxon>Paenirhodobacter</taxon>
    </lineage>
</organism>
<dbReference type="AlphaFoldDB" id="A0A3S3LK21"/>
<name>A0A3S3LK21_9RHOB</name>
<dbReference type="InterPro" id="IPR005939">
    <property type="entry name" value="BLH_phosphatase-like"/>
</dbReference>
<dbReference type="Proteomes" id="UP000288071">
    <property type="component" value="Unassembled WGS sequence"/>
</dbReference>
<evidence type="ECO:0000259" key="1">
    <source>
        <dbReference type="Pfam" id="PF04273"/>
    </source>
</evidence>
<dbReference type="GO" id="GO:0016787">
    <property type="term" value="F:hydrolase activity"/>
    <property type="evidence" value="ECO:0007669"/>
    <property type="project" value="InterPro"/>
</dbReference>
<dbReference type="InterPro" id="IPR029021">
    <property type="entry name" value="Prot-tyrosine_phosphatase-like"/>
</dbReference>
<dbReference type="RefSeq" id="WP_128157560.1">
    <property type="nucleotide sequence ID" value="NZ_JBHSOM010000012.1"/>
</dbReference>
<keyword evidence="3" id="KW-1185">Reference proteome</keyword>